<protein>
    <submittedName>
        <fullName evidence="2">Uncharacterized protein</fullName>
    </submittedName>
</protein>
<dbReference type="EMBL" id="LPUR01000016">
    <property type="protein sequence ID" value="KXH81521.1"/>
    <property type="molecule type" value="Genomic_DNA"/>
</dbReference>
<dbReference type="Proteomes" id="UP000070513">
    <property type="component" value="Unassembled WGS sequence"/>
</dbReference>
<gene>
    <name evidence="2" type="ORF">AU378_17635</name>
</gene>
<evidence type="ECO:0000313" key="2">
    <source>
        <dbReference type="EMBL" id="KXH81521.1"/>
    </source>
</evidence>
<reference evidence="2 3" key="2">
    <citation type="journal article" date="2016" name="Genome Announc.">
        <title>Draft Genome Sequence of a Biocontrol Rhizobacterium, Chryseobacterium kwangjuense Strain KJ1R5, Isolated from Pepper (Capsicum annuum).</title>
        <authorList>
            <person name="Jeong J.J."/>
            <person name="Park H."/>
            <person name="Park B.H."/>
            <person name="Mannaa M."/>
            <person name="Sang M.K."/>
            <person name="Choi I.G."/>
            <person name="Kim K.D."/>
        </authorList>
    </citation>
    <scope>NUCLEOTIDE SEQUENCE [LARGE SCALE GENOMIC DNA]</scope>
    <source>
        <strain evidence="2 3">KJ1R5</strain>
    </source>
</reference>
<keyword evidence="1" id="KW-0472">Membrane</keyword>
<keyword evidence="1" id="KW-1133">Transmembrane helix</keyword>
<accession>A0A135W9F6</accession>
<proteinExistence type="predicted"/>
<dbReference type="AlphaFoldDB" id="A0A135W9F6"/>
<comment type="caution">
    <text evidence="2">The sequence shown here is derived from an EMBL/GenBank/DDBJ whole genome shotgun (WGS) entry which is preliminary data.</text>
</comment>
<sequence length="89" mass="10271">MSFSCSCKNSLLKKIRENPWGKKFALSAKSALYFLINSFIFLYIFFCLEAKVQDRETSAKNNSCSLKILKLARIYFFCFVSVAVTRFGQ</sequence>
<reference evidence="3" key="1">
    <citation type="submission" date="2015-12" db="EMBL/GenBank/DDBJ databases">
        <title>Genome sequence of a biocontrol rhizobacterium Chryseobacterium kwangjuense strain KJ1R5 isolated from pepper (Capsicum annuum L.).</title>
        <authorList>
            <person name="Jeong J.-J."/>
            <person name="Park H."/>
            <person name="Mannaa M."/>
            <person name="Sang M.K."/>
            <person name="Choi I.-G."/>
            <person name="Kim K.D."/>
        </authorList>
    </citation>
    <scope>NUCLEOTIDE SEQUENCE [LARGE SCALE GENOMIC DNA]</scope>
    <source>
        <strain evidence="3">KJ1R5</strain>
    </source>
</reference>
<evidence type="ECO:0000313" key="3">
    <source>
        <dbReference type="Proteomes" id="UP000070513"/>
    </source>
</evidence>
<evidence type="ECO:0000256" key="1">
    <source>
        <dbReference type="SAM" id="Phobius"/>
    </source>
</evidence>
<keyword evidence="1" id="KW-0812">Transmembrane</keyword>
<name>A0A135W9F6_9FLAO</name>
<organism evidence="2 3">
    <name type="scientific">Chryseobacterium kwangjuense</name>
    <dbReference type="NCBI Taxonomy" id="267125"/>
    <lineage>
        <taxon>Bacteria</taxon>
        <taxon>Pseudomonadati</taxon>
        <taxon>Bacteroidota</taxon>
        <taxon>Flavobacteriia</taxon>
        <taxon>Flavobacteriales</taxon>
        <taxon>Weeksellaceae</taxon>
        <taxon>Chryseobacterium group</taxon>
        <taxon>Chryseobacterium</taxon>
    </lineage>
</organism>
<feature type="transmembrane region" description="Helical" evidence="1">
    <location>
        <begin position="71"/>
        <end position="88"/>
    </location>
</feature>
<feature type="transmembrane region" description="Helical" evidence="1">
    <location>
        <begin position="31"/>
        <end position="50"/>
    </location>
</feature>